<organism evidence="2">
    <name type="scientific">marine sediment metagenome</name>
    <dbReference type="NCBI Taxonomy" id="412755"/>
    <lineage>
        <taxon>unclassified sequences</taxon>
        <taxon>metagenomes</taxon>
        <taxon>ecological metagenomes</taxon>
    </lineage>
</organism>
<gene>
    <name evidence="2" type="ORF">S12H4_15981</name>
</gene>
<dbReference type="EMBL" id="BARW01007709">
    <property type="protein sequence ID" value="GAI75196.1"/>
    <property type="molecule type" value="Genomic_DNA"/>
</dbReference>
<feature type="non-terminal residue" evidence="2">
    <location>
        <position position="1"/>
    </location>
</feature>
<evidence type="ECO:0000313" key="2">
    <source>
        <dbReference type="EMBL" id="GAI75196.1"/>
    </source>
</evidence>
<sequence length="40" mass="4271">PIIGPRGGDTGKERTVVKGEPFPPTPEKGQTYGPPDKTKH</sequence>
<name>X1S7W2_9ZZZZ</name>
<protein>
    <submittedName>
        <fullName evidence="2">Uncharacterized protein</fullName>
    </submittedName>
</protein>
<dbReference type="AlphaFoldDB" id="X1S7W2"/>
<accession>X1S7W2</accession>
<evidence type="ECO:0000256" key="1">
    <source>
        <dbReference type="SAM" id="MobiDB-lite"/>
    </source>
</evidence>
<proteinExistence type="predicted"/>
<comment type="caution">
    <text evidence="2">The sequence shown here is derived from an EMBL/GenBank/DDBJ whole genome shotgun (WGS) entry which is preliminary data.</text>
</comment>
<feature type="region of interest" description="Disordered" evidence="1">
    <location>
        <begin position="1"/>
        <end position="40"/>
    </location>
</feature>
<reference evidence="2" key="1">
    <citation type="journal article" date="2014" name="Front. Microbiol.">
        <title>High frequency of phylogenetically diverse reductive dehalogenase-homologous genes in deep subseafloor sedimentary metagenomes.</title>
        <authorList>
            <person name="Kawai M."/>
            <person name="Futagami T."/>
            <person name="Toyoda A."/>
            <person name="Takaki Y."/>
            <person name="Nishi S."/>
            <person name="Hori S."/>
            <person name="Arai W."/>
            <person name="Tsubouchi T."/>
            <person name="Morono Y."/>
            <person name="Uchiyama I."/>
            <person name="Ito T."/>
            <person name="Fujiyama A."/>
            <person name="Inagaki F."/>
            <person name="Takami H."/>
        </authorList>
    </citation>
    <scope>NUCLEOTIDE SEQUENCE</scope>
    <source>
        <strain evidence="2">Expedition CK06-06</strain>
    </source>
</reference>